<dbReference type="Proteomes" id="UP000828048">
    <property type="component" value="Chromosome 2"/>
</dbReference>
<proteinExistence type="predicted"/>
<protein>
    <submittedName>
        <fullName evidence="1">Uncharacterized protein</fullName>
    </submittedName>
</protein>
<comment type="caution">
    <text evidence="1">The sequence shown here is derived from an EMBL/GenBank/DDBJ whole genome shotgun (WGS) entry which is preliminary data.</text>
</comment>
<name>A0ACB7X2N7_9ERIC</name>
<dbReference type="EMBL" id="CM037152">
    <property type="protein sequence ID" value="KAH7834839.1"/>
    <property type="molecule type" value="Genomic_DNA"/>
</dbReference>
<evidence type="ECO:0000313" key="1">
    <source>
        <dbReference type="EMBL" id="KAH7834839.1"/>
    </source>
</evidence>
<reference evidence="1 2" key="1">
    <citation type="journal article" date="2021" name="Hortic Res">
        <title>High-quality reference genome and annotation aids understanding of berry development for evergreen blueberry (Vaccinium darrowii).</title>
        <authorList>
            <person name="Yu J."/>
            <person name="Hulse-Kemp A.M."/>
            <person name="Babiker E."/>
            <person name="Staton M."/>
        </authorList>
    </citation>
    <scope>NUCLEOTIDE SEQUENCE [LARGE SCALE GENOMIC DNA]</scope>
    <source>
        <strain evidence="2">cv. NJ 8807/NJ 8810</strain>
        <tissue evidence="1">Young leaf</tissue>
    </source>
</reference>
<keyword evidence="2" id="KW-1185">Reference proteome</keyword>
<sequence>MITSQVPAVSVHQIMSAGVGLKILPLTDLHDASKGFLVNDTLFVEAEVSAVSAVKNLSKAAYGCCGEKEEALGREDVRLLAESLDNDSLTIIVVLMASSGESRKVILYPKGCSRKKDKFLSIFLQLGDSDTFPYERKTYAKYKLRIVNQKNSNHVEVSGFGWGCSKILSLTDLHDASKGFLVNDSLLIEAEVSTLSAVKNLSSEY</sequence>
<evidence type="ECO:0000313" key="2">
    <source>
        <dbReference type="Proteomes" id="UP000828048"/>
    </source>
</evidence>
<accession>A0ACB7X2N7</accession>
<organism evidence="1 2">
    <name type="scientific">Vaccinium darrowii</name>
    <dbReference type="NCBI Taxonomy" id="229202"/>
    <lineage>
        <taxon>Eukaryota</taxon>
        <taxon>Viridiplantae</taxon>
        <taxon>Streptophyta</taxon>
        <taxon>Embryophyta</taxon>
        <taxon>Tracheophyta</taxon>
        <taxon>Spermatophyta</taxon>
        <taxon>Magnoliopsida</taxon>
        <taxon>eudicotyledons</taxon>
        <taxon>Gunneridae</taxon>
        <taxon>Pentapetalae</taxon>
        <taxon>asterids</taxon>
        <taxon>Ericales</taxon>
        <taxon>Ericaceae</taxon>
        <taxon>Vaccinioideae</taxon>
        <taxon>Vaccinieae</taxon>
        <taxon>Vaccinium</taxon>
    </lineage>
</organism>
<gene>
    <name evidence="1" type="ORF">Vadar_020171</name>
</gene>